<dbReference type="RefSeq" id="WP_169626859.1">
    <property type="nucleotide sequence ID" value="NZ_JABBNT010000006.1"/>
</dbReference>
<comment type="caution">
    <text evidence="1">The sequence shown here is derived from an EMBL/GenBank/DDBJ whole genome shotgun (WGS) entry which is preliminary data.</text>
</comment>
<protein>
    <submittedName>
        <fullName evidence="1">Uncharacterized protein</fullName>
    </submittedName>
</protein>
<organism evidence="1 2">
    <name type="scientific">Pacificispira spongiicola</name>
    <dbReference type="NCBI Taxonomy" id="2729598"/>
    <lineage>
        <taxon>Bacteria</taxon>
        <taxon>Pseudomonadati</taxon>
        <taxon>Pseudomonadota</taxon>
        <taxon>Alphaproteobacteria</taxon>
        <taxon>Rhodospirillales</taxon>
        <taxon>Rhodospirillaceae</taxon>
        <taxon>Pacificispira</taxon>
    </lineage>
</organism>
<keyword evidence="2" id="KW-1185">Reference proteome</keyword>
<reference evidence="1 2" key="1">
    <citation type="submission" date="2020-04" db="EMBL/GenBank/DDBJ databases">
        <title>Rhodospirillaceae bacterium KN72 isolated from deep sea.</title>
        <authorList>
            <person name="Zhang D.-C."/>
        </authorList>
    </citation>
    <scope>NUCLEOTIDE SEQUENCE [LARGE SCALE GENOMIC DNA]</scope>
    <source>
        <strain evidence="1 2">KN72</strain>
    </source>
</reference>
<accession>A0A7Y0E3B3</accession>
<dbReference type="AlphaFoldDB" id="A0A7Y0E3B3"/>
<sequence length="77" mass="8385">MPENRDCYGAAALSICEALLLAIKDLKVLPEHEIVGLLEDAAASHEFAVHPDAEADMHREASVLIHRIIDGGISVRR</sequence>
<evidence type="ECO:0000313" key="2">
    <source>
        <dbReference type="Proteomes" id="UP000539372"/>
    </source>
</evidence>
<dbReference type="EMBL" id="JABBNT010000006">
    <property type="protein sequence ID" value="NMM46459.1"/>
    <property type="molecule type" value="Genomic_DNA"/>
</dbReference>
<gene>
    <name evidence="1" type="ORF">HH303_18355</name>
</gene>
<proteinExistence type="predicted"/>
<evidence type="ECO:0000313" key="1">
    <source>
        <dbReference type="EMBL" id="NMM46459.1"/>
    </source>
</evidence>
<name>A0A7Y0E3B3_9PROT</name>
<dbReference type="Proteomes" id="UP000539372">
    <property type="component" value="Unassembled WGS sequence"/>
</dbReference>